<name>A0A4U8UVZ9_STECR</name>
<evidence type="ECO:0000313" key="1">
    <source>
        <dbReference type="EMBL" id="TMS36327.1"/>
    </source>
</evidence>
<comment type="caution">
    <text evidence="1">The sequence shown here is derived from an EMBL/GenBank/DDBJ whole genome shotgun (WGS) entry which is preliminary data.</text>
</comment>
<keyword evidence="2" id="KW-1185">Reference proteome</keyword>
<dbReference type="Proteomes" id="UP000298663">
    <property type="component" value="Chromosome X"/>
</dbReference>
<reference evidence="1 2" key="1">
    <citation type="journal article" date="2015" name="Genome Biol.">
        <title>Comparative genomics of Steinernema reveals deeply conserved gene regulatory networks.</title>
        <authorList>
            <person name="Dillman A.R."/>
            <person name="Macchietto M."/>
            <person name="Porter C.F."/>
            <person name="Rogers A."/>
            <person name="Williams B."/>
            <person name="Antoshechkin I."/>
            <person name="Lee M.M."/>
            <person name="Goodwin Z."/>
            <person name="Lu X."/>
            <person name="Lewis E.E."/>
            <person name="Goodrich-Blair H."/>
            <person name="Stock S.P."/>
            <person name="Adams B.J."/>
            <person name="Sternberg P.W."/>
            <person name="Mortazavi A."/>
        </authorList>
    </citation>
    <scope>NUCLEOTIDE SEQUENCE [LARGE SCALE GENOMIC DNA]</scope>
    <source>
        <strain evidence="1 2">ALL</strain>
    </source>
</reference>
<evidence type="ECO:0000313" key="2">
    <source>
        <dbReference type="Proteomes" id="UP000298663"/>
    </source>
</evidence>
<proteinExistence type="predicted"/>
<dbReference type="EMBL" id="CM016762">
    <property type="protein sequence ID" value="TMS36327.1"/>
    <property type="molecule type" value="Genomic_DNA"/>
</dbReference>
<sequence>MCARCYMESAQEKHSKSHLHLHNLCGKWAASSGLVAKNTNRTLLCFVRDKIFTLTGPSDAEHRVVQEEILVPTRKRLVYKDTRQFVSRAGKQATPFVLSGWLASLGNRPPSLTIPKFIISDVKDKFAVKALNHVAHKYHSFLNLFIVFREKNGVYGPSCRHSAKHVSL</sequence>
<organism evidence="1 2">
    <name type="scientific">Steinernema carpocapsae</name>
    <name type="common">Entomopathogenic nematode</name>
    <dbReference type="NCBI Taxonomy" id="34508"/>
    <lineage>
        <taxon>Eukaryota</taxon>
        <taxon>Metazoa</taxon>
        <taxon>Ecdysozoa</taxon>
        <taxon>Nematoda</taxon>
        <taxon>Chromadorea</taxon>
        <taxon>Rhabditida</taxon>
        <taxon>Tylenchina</taxon>
        <taxon>Panagrolaimomorpha</taxon>
        <taxon>Strongyloidoidea</taxon>
        <taxon>Steinernematidae</taxon>
        <taxon>Steinernema</taxon>
    </lineage>
</organism>
<dbReference type="EMBL" id="AZBU02000001">
    <property type="protein sequence ID" value="TMS36327.1"/>
    <property type="molecule type" value="Genomic_DNA"/>
</dbReference>
<accession>A0A4U8UVZ9</accession>
<protein>
    <submittedName>
        <fullName evidence="1">Uncharacterized protein</fullName>
    </submittedName>
</protein>
<gene>
    <name evidence="1" type="ORF">L596_003518</name>
</gene>
<dbReference type="AlphaFoldDB" id="A0A4U8UVZ9"/>
<reference evidence="1 2" key="2">
    <citation type="journal article" date="2019" name="G3 (Bethesda)">
        <title>Hybrid Assembly of the Genome of the Entomopathogenic Nematode Steinernema carpocapsae Identifies the X-Chromosome.</title>
        <authorList>
            <person name="Serra L."/>
            <person name="Macchietto M."/>
            <person name="Macias-Munoz A."/>
            <person name="McGill C.J."/>
            <person name="Rodriguez I.M."/>
            <person name="Rodriguez B."/>
            <person name="Murad R."/>
            <person name="Mortazavi A."/>
        </authorList>
    </citation>
    <scope>NUCLEOTIDE SEQUENCE [LARGE SCALE GENOMIC DNA]</scope>
    <source>
        <strain evidence="1 2">ALL</strain>
    </source>
</reference>